<reference evidence="2 3" key="1">
    <citation type="submission" date="2023-11" db="EMBL/GenBank/DDBJ databases">
        <authorList>
            <person name="Val-Calvo J."/>
            <person name="Scortti M."/>
            <person name="Vazquez-Boland J."/>
        </authorList>
    </citation>
    <scope>NUCLEOTIDE SEQUENCE [LARGE SCALE GENOMIC DNA]</scope>
    <source>
        <strain evidence="2 3">PAM 2766</strain>
    </source>
</reference>
<accession>A0ABW9F9Z3</accession>
<gene>
    <name evidence="2" type="ORF">ABEU20_000889</name>
</gene>
<feature type="transmembrane region" description="Helical" evidence="1">
    <location>
        <begin position="18"/>
        <end position="40"/>
    </location>
</feature>
<keyword evidence="1" id="KW-0812">Transmembrane</keyword>
<organism evidence="2 3">
    <name type="scientific">Rhodococcus parequi</name>
    <dbReference type="NCBI Taxonomy" id="3137122"/>
    <lineage>
        <taxon>Bacteria</taxon>
        <taxon>Bacillati</taxon>
        <taxon>Actinomycetota</taxon>
        <taxon>Actinomycetes</taxon>
        <taxon>Mycobacteriales</taxon>
        <taxon>Nocardiaceae</taxon>
        <taxon>Rhodococcus</taxon>
    </lineage>
</organism>
<protein>
    <recommendedName>
        <fullName evidence="4">DUF1109 domain-containing protein</fullName>
    </recommendedName>
</protein>
<evidence type="ECO:0000313" key="3">
    <source>
        <dbReference type="Proteomes" id="UP001629745"/>
    </source>
</evidence>
<proteinExistence type="predicted"/>
<evidence type="ECO:0000256" key="1">
    <source>
        <dbReference type="SAM" id="Phobius"/>
    </source>
</evidence>
<dbReference type="EMBL" id="JBDLNV010000001">
    <property type="protein sequence ID" value="MFM1722335.1"/>
    <property type="molecule type" value="Genomic_DNA"/>
</dbReference>
<dbReference type="RefSeq" id="WP_420162894.1">
    <property type="nucleotide sequence ID" value="NZ_JBDLNV010000001.1"/>
</dbReference>
<keyword evidence="3" id="KW-1185">Reference proteome</keyword>
<dbReference type="Proteomes" id="UP001629745">
    <property type="component" value="Unassembled WGS sequence"/>
</dbReference>
<keyword evidence="1" id="KW-1133">Transmembrane helix</keyword>
<name>A0ABW9F9Z3_9NOCA</name>
<feature type="transmembrane region" description="Helical" evidence="1">
    <location>
        <begin position="81"/>
        <end position="100"/>
    </location>
</feature>
<feature type="transmembrane region" description="Helical" evidence="1">
    <location>
        <begin position="52"/>
        <end position="74"/>
    </location>
</feature>
<evidence type="ECO:0008006" key="4">
    <source>
        <dbReference type="Google" id="ProtNLM"/>
    </source>
</evidence>
<keyword evidence="1" id="KW-0472">Membrane</keyword>
<sequence>MAFESSSDLDRGSLGRMAWINVAATLVAAAVMTGTAWHLPWPNPSDSAVAAAGARVVLVLSAVVTLVVAILTAIQRRRRTWAIAAWLLVAGCALGVSAVGRPTFGDHQSEFEEVARQLLREPENSQSGRYHRDLRIGRFDVAYAHVSTDGSVYFYDARTGPSPSENPGWIYAPHGLSETSVEHTGARNIGGGWYTFPNLVVDNY</sequence>
<evidence type="ECO:0000313" key="2">
    <source>
        <dbReference type="EMBL" id="MFM1722335.1"/>
    </source>
</evidence>
<comment type="caution">
    <text evidence="2">The sequence shown here is derived from an EMBL/GenBank/DDBJ whole genome shotgun (WGS) entry which is preliminary data.</text>
</comment>